<feature type="signal peptide" evidence="6">
    <location>
        <begin position="1"/>
        <end position="20"/>
    </location>
</feature>
<keyword evidence="2" id="KW-0722">Serine protease inhibitor</keyword>
<feature type="domain" description="BPTI/Kunitz inhibitor" evidence="7">
    <location>
        <begin position="139"/>
        <end position="189"/>
    </location>
</feature>
<feature type="compositionally biased region" description="Basic and acidic residues" evidence="4">
    <location>
        <begin position="114"/>
        <end position="124"/>
    </location>
</feature>
<reference evidence="8" key="1">
    <citation type="journal article" date="2023" name="Science">
        <title>Genome structures resolve the early diversification of teleost fishes.</title>
        <authorList>
            <person name="Parey E."/>
            <person name="Louis A."/>
            <person name="Montfort J."/>
            <person name="Bouchez O."/>
            <person name="Roques C."/>
            <person name="Iampietro C."/>
            <person name="Lluch J."/>
            <person name="Castinel A."/>
            <person name="Donnadieu C."/>
            <person name="Desvignes T."/>
            <person name="Floi Bucao C."/>
            <person name="Jouanno E."/>
            <person name="Wen M."/>
            <person name="Mejri S."/>
            <person name="Dirks R."/>
            <person name="Jansen H."/>
            <person name="Henkel C."/>
            <person name="Chen W.J."/>
            <person name="Zahm M."/>
            <person name="Cabau C."/>
            <person name="Klopp C."/>
            <person name="Thompson A.W."/>
            <person name="Robinson-Rechavi M."/>
            <person name="Braasch I."/>
            <person name="Lecointre G."/>
            <person name="Bobe J."/>
            <person name="Postlethwait J.H."/>
            <person name="Berthelot C."/>
            <person name="Roest Crollius H."/>
            <person name="Guiguen Y."/>
        </authorList>
    </citation>
    <scope>NUCLEOTIDE SEQUENCE</scope>
    <source>
        <strain evidence="8">Concon-B</strain>
    </source>
</reference>
<dbReference type="PANTHER" id="PTHR47247">
    <property type="entry name" value="KUNITZ-TYPE PROTEASE INHIBITOR 2"/>
    <property type="match status" value="1"/>
</dbReference>
<dbReference type="PANTHER" id="PTHR47247:SF1">
    <property type="entry name" value="KUNITZ-TYPE PROTEASE INHIBITOR 2"/>
    <property type="match status" value="1"/>
</dbReference>
<dbReference type="CDD" id="cd22638">
    <property type="entry name" value="Kunitz_amblin-like"/>
    <property type="match status" value="1"/>
</dbReference>
<dbReference type="GO" id="GO:0004867">
    <property type="term" value="F:serine-type endopeptidase inhibitor activity"/>
    <property type="evidence" value="ECO:0007669"/>
    <property type="project" value="UniProtKB-KW"/>
</dbReference>
<protein>
    <recommendedName>
        <fullName evidence="7">BPTI/Kunitz inhibitor domain-containing protein</fullName>
    </recommendedName>
</protein>
<dbReference type="FunFam" id="4.10.410.10:FF:000006">
    <property type="entry name" value="Serine peptidase inhibitor, Kunitz type 1"/>
    <property type="match status" value="1"/>
</dbReference>
<name>A0A9Q1HR58_CONCO</name>
<gene>
    <name evidence="8" type="ORF">COCON_G00187300</name>
</gene>
<keyword evidence="9" id="KW-1185">Reference proteome</keyword>
<dbReference type="EMBL" id="JAFJMO010000014">
    <property type="protein sequence ID" value="KAJ8256578.1"/>
    <property type="molecule type" value="Genomic_DNA"/>
</dbReference>
<keyword evidence="3" id="KW-1015">Disulfide bond</keyword>
<dbReference type="Pfam" id="PF00014">
    <property type="entry name" value="Kunitz_BPTI"/>
    <property type="match status" value="3"/>
</dbReference>
<dbReference type="InterPro" id="IPR002223">
    <property type="entry name" value="Kunitz_BPTI"/>
</dbReference>
<dbReference type="InterPro" id="IPR036880">
    <property type="entry name" value="Kunitz_BPTI_sf"/>
</dbReference>
<keyword evidence="5" id="KW-1133">Transmembrane helix</keyword>
<evidence type="ECO:0000256" key="1">
    <source>
        <dbReference type="ARBA" id="ARBA00022690"/>
    </source>
</evidence>
<dbReference type="OrthoDB" id="5950222at2759"/>
<dbReference type="PRINTS" id="PR00759">
    <property type="entry name" value="BASICPTASE"/>
</dbReference>
<dbReference type="PROSITE" id="PS00280">
    <property type="entry name" value="BPTI_KUNITZ_1"/>
    <property type="match status" value="3"/>
</dbReference>
<dbReference type="CDD" id="cd00109">
    <property type="entry name" value="Kunitz-type"/>
    <property type="match status" value="1"/>
</dbReference>
<feature type="chain" id="PRO_5040246689" description="BPTI/Kunitz inhibitor domain-containing protein" evidence="6">
    <location>
        <begin position="21"/>
        <end position="331"/>
    </location>
</feature>
<comment type="caution">
    <text evidence="8">The sequence shown here is derived from an EMBL/GenBank/DDBJ whole genome shotgun (WGS) entry which is preliminary data.</text>
</comment>
<feature type="domain" description="BPTI/Kunitz inhibitor" evidence="7">
    <location>
        <begin position="43"/>
        <end position="91"/>
    </location>
</feature>
<dbReference type="Gene3D" id="4.10.410.10">
    <property type="entry name" value="Pancreatic trypsin inhibitor Kunitz domain"/>
    <property type="match status" value="3"/>
</dbReference>
<keyword evidence="6" id="KW-0732">Signal</keyword>
<dbReference type="SMART" id="SM00131">
    <property type="entry name" value="KU"/>
    <property type="match status" value="3"/>
</dbReference>
<evidence type="ECO:0000256" key="4">
    <source>
        <dbReference type="SAM" id="MobiDB-lite"/>
    </source>
</evidence>
<dbReference type="InterPro" id="IPR020901">
    <property type="entry name" value="Prtase_inh_Kunz-CS"/>
</dbReference>
<evidence type="ECO:0000256" key="3">
    <source>
        <dbReference type="ARBA" id="ARBA00023157"/>
    </source>
</evidence>
<feature type="region of interest" description="Disordered" evidence="4">
    <location>
        <begin position="311"/>
        <end position="331"/>
    </location>
</feature>
<feature type="transmembrane region" description="Helical" evidence="5">
    <location>
        <begin position="280"/>
        <end position="303"/>
    </location>
</feature>
<dbReference type="SUPFAM" id="SSF57362">
    <property type="entry name" value="BPTI-like"/>
    <property type="match status" value="3"/>
</dbReference>
<evidence type="ECO:0000259" key="7">
    <source>
        <dbReference type="PROSITE" id="PS50279"/>
    </source>
</evidence>
<proteinExistence type="predicted"/>
<feature type="domain" description="BPTI/Kunitz inhibitor" evidence="7">
    <location>
        <begin position="211"/>
        <end position="261"/>
    </location>
</feature>
<dbReference type="Proteomes" id="UP001152803">
    <property type="component" value="Unassembled WGS sequence"/>
</dbReference>
<evidence type="ECO:0000256" key="2">
    <source>
        <dbReference type="ARBA" id="ARBA00022900"/>
    </source>
</evidence>
<dbReference type="PROSITE" id="PS50279">
    <property type="entry name" value="BPTI_KUNITZ_2"/>
    <property type="match status" value="3"/>
</dbReference>
<evidence type="ECO:0000313" key="8">
    <source>
        <dbReference type="EMBL" id="KAJ8256578.1"/>
    </source>
</evidence>
<accession>A0A9Q1HR58</accession>
<evidence type="ECO:0000256" key="6">
    <source>
        <dbReference type="SAM" id="SignalP"/>
    </source>
</evidence>
<keyword evidence="5" id="KW-0472">Membrane</keyword>
<evidence type="ECO:0000313" key="9">
    <source>
        <dbReference type="Proteomes" id="UP001152803"/>
    </source>
</evidence>
<organism evidence="8 9">
    <name type="scientific">Conger conger</name>
    <name type="common">Conger eel</name>
    <name type="synonym">Muraena conger</name>
    <dbReference type="NCBI Taxonomy" id="82655"/>
    <lineage>
        <taxon>Eukaryota</taxon>
        <taxon>Metazoa</taxon>
        <taxon>Chordata</taxon>
        <taxon>Craniata</taxon>
        <taxon>Vertebrata</taxon>
        <taxon>Euteleostomi</taxon>
        <taxon>Actinopterygii</taxon>
        <taxon>Neopterygii</taxon>
        <taxon>Teleostei</taxon>
        <taxon>Anguilliformes</taxon>
        <taxon>Congridae</taxon>
        <taxon>Conger</taxon>
    </lineage>
</organism>
<evidence type="ECO:0000256" key="5">
    <source>
        <dbReference type="SAM" id="Phobius"/>
    </source>
</evidence>
<keyword evidence="5" id="KW-0812">Transmembrane</keyword>
<feature type="region of interest" description="Disordered" evidence="4">
    <location>
        <begin position="97"/>
        <end position="124"/>
    </location>
</feature>
<keyword evidence="1" id="KW-0646">Protease inhibitor</keyword>
<dbReference type="AlphaFoldDB" id="A0A9Q1HR58"/>
<sequence length="331" mass="35385">MTQLWYIGVLCVLISSSVRGQLTETKTTSSEAEDIDVVSTDACTAPMVVGLCRAALPRFYYDGTSCQRFDYGGCGGNDNNFETIEACNATCKGTSGGVMSNEPPSAPASRKRMAPAEHDAGSPDVSLREMTAEDFAVRCLAEAKTGLCRAAIPRFFFNGTAATCQSFIFGGCGGNHNNYGSVEECQASCLVTVIPSPRKAPEGTSAPPADCTAKFETGPCRAAFPSFYYDPSTQSCQPFIYGGCGGNDNRFSSEEDCVTRCSGQEGTTGKHGTRSNRTPAYVTVGTLVVFSAVALAGLLLVMLRKSKFHRRRRDDKEELLPEDQLTTEQSA</sequence>